<dbReference type="RefSeq" id="WP_189584596.1">
    <property type="nucleotide sequence ID" value="NZ_BMYV01000002.1"/>
</dbReference>
<evidence type="ECO:0000313" key="8">
    <source>
        <dbReference type="Proteomes" id="UP000600865"/>
    </source>
</evidence>
<feature type="domain" description="Pyridoxamine kinase/Phosphomethylpyrimidine kinase" evidence="6">
    <location>
        <begin position="72"/>
        <end position="154"/>
    </location>
</feature>
<dbReference type="PANTHER" id="PTHR10534:SF2">
    <property type="entry name" value="PYRIDOXAL KINASE"/>
    <property type="match status" value="1"/>
</dbReference>
<dbReference type="EMBL" id="BMYV01000002">
    <property type="protein sequence ID" value="GGX68607.1"/>
    <property type="molecule type" value="Genomic_DNA"/>
</dbReference>
<dbReference type="GO" id="GO:0005829">
    <property type="term" value="C:cytosol"/>
    <property type="evidence" value="ECO:0007669"/>
    <property type="project" value="TreeGrafter"/>
</dbReference>
<dbReference type="AlphaFoldDB" id="A0A918KMA1"/>
<keyword evidence="4 7" id="KW-0418">Kinase</keyword>
<keyword evidence="8" id="KW-1185">Reference proteome</keyword>
<evidence type="ECO:0000256" key="2">
    <source>
        <dbReference type="ARBA" id="ARBA00022679"/>
    </source>
</evidence>
<evidence type="ECO:0000256" key="3">
    <source>
        <dbReference type="ARBA" id="ARBA00022741"/>
    </source>
</evidence>
<dbReference type="GO" id="GO:0005524">
    <property type="term" value="F:ATP binding"/>
    <property type="evidence" value="ECO:0007669"/>
    <property type="project" value="UniProtKB-KW"/>
</dbReference>
<evidence type="ECO:0000256" key="1">
    <source>
        <dbReference type="ARBA" id="ARBA00012104"/>
    </source>
</evidence>
<keyword evidence="5" id="KW-0067">ATP-binding</keyword>
<dbReference type="SUPFAM" id="SSF53613">
    <property type="entry name" value="Ribokinase-like"/>
    <property type="match status" value="1"/>
</dbReference>
<reference evidence="7 8" key="1">
    <citation type="journal article" date="2014" name="Int. J. Syst. Evol. Microbiol.">
        <title>Complete genome sequence of Corynebacterium casei LMG S-19264T (=DSM 44701T), isolated from a smear-ripened cheese.</title>
        <authorList>
            <consortium name="US DOE Joint Genome Institute (JGI-PGF)"/>
            <person name="Walter F."/>
            <person name="Albersmeier A."/>
            <person name="Kalinowski J."/>
            <person name="Ruckert C."/>
        </authorList>
    </citation>
    <scope>NUCLEOTIDE SEQUENCE [LARGE SCALE GENOMIC DNA]</scope>
    <source>
        <strain evidence="7 8">KCTC 23968</strain>
    </source>
</reference>
<comment type="caution">
    <text evidence="7">The sequence shown here is derived from an EMBL/GenBank/DDBJ whole genome shotgun (WGS) entry which is preliminary data.</text>
</comment>
<evidence type="ECO:0000313" key="7">
    <source>
        <dbReference type="EMBL" id="GGX68607.1"/>
    </source>
</evidence>
<evidence type="ECO:0000259" key="6">
    <source>
        <dbReference type="Pfam" id="PF08543"/>
    </source>
</evidence>
<dbReference type="InterPro" id="IPR013749">
    <property type="entry name" value="PM/HMP-P_kinase-1"/>
</dbReference>
<dbReference type="PANTHER" id="PTHR10534">
    <property type="entry name" value="PYRIDOXAL KINASE"/>
    <property type="match status" value="1"/>
</dbReference>
<accession>A0A918KMA1</accession>
<gene>
    <name evidence="7" type="ORF">GCM10011309_18030</name>
</gene>
<dbReference type="Pfam" id="PF08543">
    <property type="entry name" value="Phos_pyr_kin"/>
    <property type="match status" value="1"/>
</dbReference>
<proteinExistence type="predicted"/>
<dbReference type="Gene3D" id="3.40.1190.20">
    <property type="match status" value="2"/>
</dbReference>
<organism evidence="7 8">
    <name type="scientific">Litorimonas cladophorae</name>
    <dbReference type="NCBI Taxonomy" id="1220491"/>
    <lineage>
        <taxon>Bacteria</taxon>
        <taxon>Pseudomonadati</taxon>
        <taxon>Pseudomonadota</taxon>
        <taxon>Alphaproteobacteria</taxon>
        <taxon>Maricaulales</taxon>
        <taxon>Robiginitomaculaceae</taxon>
    </lineage>
</organism>
<dbReference type="Proteomes" id="UP000600865">
    <property type="component" value="Unassembled WGS sequence"/>
</dbReference>
<evidence type="ECO:0000256" key="4">
    <source>
        <dbReference type="ARBA" id="ARBA00022777"/>
    </source>
</evidence>
<dbReference type="GO" id="GO:0008478">
    <property type="term" value="F:pyridoxal kinase activity"/>
    <property type="evidence" value="ECO:0007669"/>
    <property type="project" value="UniProtKB-EC"/>
</dbReference>
<evidence type="ECO:0000256" key="5">
    <source>
        <dbReference type="ARBA" id="ARBA00022840"/>
    </source>
</evidence>
<dbReference type="GO" id="GO:0009443">
    <property type="term" value="P:pyridoxal 5'-phosphate salvage"/>
    <property type="evidence" value="ECO:0007669"/>
    <property type="project" value="InterPro"/>
</dbReference>
<dbReference type="InterPro" id="IPR004625">
    <property type="entry name" value="PyrdxlKinase"/>
</dbReference>
<keyword evidence="2" id="KW-0808">Transferase</keyword>
<protein>
    <recommendedName>
        <fullName evidence="1">pyridoxal kinase</fullName>
        <ecNumber evidence="1">2.7.1.35</ecNumber>
    </recommendedName>
</protein>
<dbReference type="InterPro" id="IPR029056">
    <property type="entry name" value="Ribokinase-like"/>
</dbReference>
<sequence length="266" mass="28486">MTTPIPKTLVISSTVASSRVGASAASFCLQRLGIETVVLPTTLMGRHPGWGAPGGGAVDAARLRDVWEGVKAQDLHFDAVLTGYMGDTEHVALCEEIIGHVFAKNPDAIIAVDPVMGDHGRLYIPEARAAAIIERLVPLANFITPNLWERDYIQNHRDVLPARLITSYPNGEDIGARWEEPVGDGITAFQVSHPKFTSVPHGGGDSLAALFLGRRLLGQSPRQALAASVSSVYEIMRAADALDAGELPLIRMQAFITDALPLHVTS</sequence>
<name>A0A918KMA1_9PROT</name>
<dbReference type="EC" id="2.7.1.35" evidence="1"/>
<keyword evidence="3" id="KW-0547">Nucleotide-binding</keyword>